<comment type="caution">
    <text evidence="6">The sequence shown here is derived from an EMBL/GenBank/DDBJ whole genome shotgun (WGS) entry which is preliminary data.</text>
</comment>
<dbReference type="Proteomes" id="UP001316803">
    <property type="component" value="Unassembled WGS sequence"/>
</dbReference>
<dbReference type="GO" id="GO:0045944">
    <property type="term" value="P:positive regulation of transcription by RNA polymerase II"/>
    <property type="evidence" value="ECO:0007669"/>
    <property type="project" value="TreeGrafter"/>
</dbReference>
<evidence type="ECO:0000256" key="1">
    <source>
        <dbReference type="ARBA" id="ARBA00004123"/>
    </source>
</evidence>
<keyword evidence="4" id="KW-0804">Transcription</keyword>
<evidence type="ECO:0000256" key="4">
    <source>
        <dbReference type="ARBA" id="ARBA00023163"/>
    </source>
</evidence>
<dbReference type="EMBL" id="JAKLMC020000018">
    <property type="protein sequence ID" value="KAK5951822.1"/>
    <property type="molecule type" value="Genomic_DNA"/>
</dbReference>
<evidence type="ECO:0000313" key="7">
    <source>
        <dbReference type="Proteomes" id="UP001316803"/>
    </source>
</evidence>
<reference evidence="6 7" key="1">
    <citation type="submission" date="2022-12" db="EMBL/GenBank/DDBJ databases">
        <title>Genomic features and morphological characterization of a novel Knufia sp. strain isolated from spacecraft assembly facility.</title>
        <authorList>
            <person name="Teixeira M."/>
            <person name="Chander A.M."/>
            <person name="Stajich J.E."/>
            <person name="Venkateswaran K."/>
        </authorList>
    </citation>
    <scope>NUCLEOTIDE SEQUENCE [LARGE SCALE GENOMIC DNA]</scope>
    <source>
        <strain evidence="6 7">FJI-L2-BK-P2</strain>
    </source>
</reference>
<evidence type="ECO:0000256" key="3">
    <source>
        <dbReference type="ARBA" id="ARBA00023125"/>
    </source>
</evidence>
<dbReference type="GO" id="GO:0043565">
    <property type="term" value="F:sequence-specific DNA binding"/>
    <property type="evidence" value="ECO:0007669"/>
    <property type="project" value="TreeGrafter"/>
</dbReference>
<keyword evidence="7" id="KW-1185">Reference proteome</keyword>
<dbReference type="AlphaFoldDB" id="A0AAN8EIT6"/>
<protein>
    <submittedName>
        <fullName evidence="6">Uncharacterized protein</fullName>
    </submittedName>
</protein>
<accession>A0AAN8EIT6</accession>
<gene>
    <name evidence="6" type="ORF">OHC33_007114</name>
</gene>
<proteinExistence type="predicted"/>
<keyword evidence="2" id="KW-0805">Transcription regulation</keyword>
<dbReference type="PANTHER" id="PTHR47540">
    <property type="entry name" value="THIAMINE REPRESSIBLE GENES REGULATORY PROTEIN THI5"/>
    <property type="match status" value="1"/>
</dbReference>
<evidence type="ECO:0000256" key="5">
    <source>
        <dbReference type="ARBA" id="ARBA00023242"/>
    </source>
</evidence>
<keyword evidence="5" id="KW-0539">Nucleus</keyword>
<dbReference type="InterPro" id="IPR051711">
    <property type="entry name" value="Stress_Response_Reg"/>
</dbReference>
<dbReference type="PANTHER" id="PTHR47540:SF3">
    <property type="entry name" value="ZN(II)2CYS6 TRANSCRIPTION FACTOR (EUROFUNG)"/>
    <property type="match status" value="1"/>
</dbReference>
<comment type="subcellular location">
    <subcellularLocation>
        <location evidence="1">Nucleus</location>
    </subcellularLocation>
</comment>
<name>A0AAN8EIT6_9EURO</name>
<evidence type="ECO:0000313" key="6">
    <source>
        <dbReference type="EMBL" id="KAK5951822.1"/>
    </source>
</evidence>
<evidence type="ECO:0000256" key="2">
    <source>
        <dbReference type="ARBA" id="ARBA00023015"/>
    </source>
</evidence>
<organism evidence="6 7">
    <name type="scientific">Knufia fluminis</name>
    <dbReference type="NCBI Taxonomy" id="191047"/>
    <lineage>
        <taxon>Eukaryota</taxon>
        <taxon>Fungi</taxon>
        <taxon>Dikarya</taxon>
        <taxon>Ascomycota</taxon>
        <taxon>Pezizomycotina</taxon>
        <taxon>Eurotiomycetes</taxon>
        <taxon>Chaetothyriomycetidae</taxon>
        <taxon>Chaetothyriales</taxon>
        <taxon>Trichomeriaceae</taxon>
        <taxon>Knufia</taxon>
    </lineage>
</organism>
<keyword evidence="3" id="KW-0238">DNA-binding</keyword>
<sequence>MRVALTEGISKDLSIWRAELARFLDADSFSTSLLIPIFQRQRNVLNLTYWHAVILTYRPFILSNFIRLSQRGSSASNENPQAEESVQQCLMAAMNTVNTIDDMTENRQMFPAFWVCVGRTISIDKRLTGYRLRHTSASPQLSYFTST</sequence>
<dbReference type="CDD" id="cd12148">
    <property type="entry name" value="fungal_TF_MHR"/>
    <property type="match status" value="1"/>
</dbReference>
<dbReference type="GO" id="GO:0005634">
    <property type="term" value="C:nucleus"/>
    <property type="evidence" value="ECO:0007669"/>
    <property type="project" value="UniProtKB-SubCell"/>
</dbReference>